<dbReference type="PANTHER" id="PTHR21497">
    <property type="entry name" value="UBIQUITIN LIGASE E3 ALPHA-RELATED"/>
    <property type="match status" value="1"/>
</dbReference>
<gene>
    <name evidence="2" type="ORF">BLA29_008825</name>
</gene>
<dbReference type="GO" id="GO:0016567">
    <property type="term" value="P:protein ubiquitination"/>
    <property type="evidence" value="ECO:0007669"/>
    <property type="project" value="UniProtKB-UniRule"/>
</dbReference>
<keyword evidence="3" id="KW-1185">Reference proteome</keyword>
<dbReference type="InterPro" id="IPR039164">
    <property type="entry name" value="UBR1-like"/>
</dbReference>
<protein>
    <recommendedName>
        <fullName evidence="1">E3 ubiquitin-protein ligase</fullName>
        <ecNumber evidence="1">2.3.2.27</ecNumber>
    </recommendedName>
</protein>
<feature type="non-terminal residue" evidence="2">
    <location>
        <position position="113"/>
    </location>
</feature>
<evidence type="ECO:0000256" key="1">
    <source>
        <dbReference type="RuleBase" id="RU366018"/>
    </source>
</evidence>
<keyword evidence="1" id="KW-0808">Transferase</keyword>
<dbReference type="GO" id="GO:0061630">
    <property type="term" value="F:ubiquitin protein ligase activity"/>
    <property type="evidence" value="ECO:0007669"/>
    <property type="project" value="UniProtKB-UniRule"/>
</dbReference>
<dbReference type="GO" id="GO:0005737">
    <property type="term" value="C:cytoplasm"/>
    <property type="evidence" value="ECO:0007669"/>
    <property type="project" value="TreeGrafter"/>
</dbReference>
<reference evidence="2 3" key="1">
    <citation type="submission" date="2017-03" db="EMBL/GenBank/DDBJ databases">
        <title>Genome Survey of Euroglyphus maynei.</title>
        <authorList>
            <person name="Arlian L.G."/>
            <person name="Morgan M.S."/>
            <person name="Rider S.D."/>
        </authorList>
    </citation>
    <scope>NUCLEOTIDE SEQUENCE [LARGE SCALE GENOMIC DNA]</scope>
    <source>
        <strain evidence="2">Arlian Lab</strain>
        <tissue evidence="2">Whole body</tissue>
    </source>
</reference>
<proteinExistence type="inferred from homology"/>
<keyword evidence="1" id="KW-0479">Metal-binding</keyword>
<dbReference type="AlphaFoldDB" id="A0A1Y3B5M3"/>
<comment type="function">
    <text evidence="1">Ubiquitin ligase protein which is a component of the N-end rule pathway. Recognizes and binds to proteins bearing specific N-terminal residues that are destabilizing according to the N-end rule, leading to their ubiquitination and subsequent degradation.</text>
</comment>
<keyword evidence="1" id="KW-0833">Ubl conjugation pathway</keyword>
<comment type="similarity">
    <text evidence="1">Belongs to the E3 ubiquitin-protein ligase UBR1-like family.</text>
</comment>
<comment type="caution">
    <text evidence="2">The sequence shown here is derived from an EMBL/GenBank/DDBJ whole genome shotgun (WGS) entry which is preliminary data.</text>
</comment>
<evidence type="ECO:0000313" key="2">
    <source>
        <dbReference type="EMBL" id="OTF76140.1"/>
    </source>
</evidence>
<sequence length="113" mass="12870">MFRSQAGGACDCGDSFVLKPEGFCRKHQQRNDLDVQYGKKIPPNSLLCIANEIVPRLLHYLVLYLRRKNFANNKKANALINDILIYLCDLGTLMQTIIYNSLTDPNSYQSCLK</sequence>
<keyword evidence="1" id="KW-0863">Zinc-finger</keyword>
<dbReference type="Proteomes" id="UP000194236">
    <property type="component" value="Unassembled WGS sequence"/>
</dbReference>
<dbReference type="GO" id="GO:0000151">
    <property type="term" value="C:ubiquitin ligase complex"/>
    <property type="evidence" value="ECO:0007669"/>
    <property type="project" value="TreeGrafter"/>
</dbReference>
<dbReference type="PANTHER" id="PTHR21497:SF39">
    <property type="entry name" value="E3 UBIQUITIN-PROTEIN LIGASE UBR3"/>
    <property type="match status" value="1"/>
</dbReference>
<evidence type="ECO:0000313" key="3">
    <source>
        <dbReference type="Proteomes" id="UP000194236"/>
    </source>
</evidence>
<dbReference type="EC" id="2.3.2.27" evidence="1"/>
<organism evidence="2 3">
    <name type="scientific">Euroglyphus maynei</name>
    <name type="common">Mayne's house dust mite</name>
    <dbReference type="NCBI Taxonomy" id="6958"/>
    <lineage>
        <taxon>Eukaryota</taxon>
        <taxon>Metazoa</taxon>
        <taxon>Ecdysozoa</taxon>
        <taxon>Arthropoda</taxon>
        <taxon>Chelicerata</taxon>
        <taxon>Arachnida</taxon>
        <taxon>Acari</taxon>
        <taxon>Acariformes</taxon>
        <taxon>Sarcoptiformes</taxon>
        <taxon>Astigmata</taxon>
        <taxon>Psoroptidia</taxon>
        <taxon>Analgoidea</taxon>
        <taxon>Pyroglyphidae</taxon>
        <taxon>Pyroglyphinae</taxon>
        <taxon>Euroglyphus</taxon>
    </lineage>
</organism>
<name>A0A1Y3B5M3_EURMA</name>
<comment type="pathway">
    <text evidence="1">Protein modification; protein ubiquitination.</text>
</comment>
<accession>A0A1Y3B5M3</accession>
<dbReference type="GO" id="GO:0008270">
    <property type="term" value="F:zinc ion binding"/>
    <property type="evidence" value="ECO:0007669"/>
    <property type="project" value="UniProtKB-UniRule"/>
</dbReference>
<comment type="catalytic activity">
    <reaction evidence="1">
        <text>S-ubiquitinyl-[E2 ubiquitin-conjugating enzyme]-L-cysteine + [acceptor protein]-L-lysine = [E2 ubiquitin-conjugating enzyme]-L-cysteine + N(6)-ubiquitinyl-[acceptor protein]-L-lysine.</text>
        <dbReference type="EC" id="2.3.2.27"/>
    </reaction>
</comment>
<dbReference type="OrthoDB" id="15304at2759"/>
<keyword evidence="1" id="KW-0862">Zinc</keyword>
<dbReference type="Gene3D" id="2.10.110.30">
    <property type="match status" value="1"/>
</dbReference>
<dbReference type="GO" id="GO:0071596">
    <property type="term" value="P:ubiquitin-dependent protein catabolic process via the N-end rule pathway"/>
    <property type="evidence" value="ECO:0007669"/>
    <property type="project" value="UniProtKB-UniRule"/>
</dbReference>
<dbReference type="EMBL" id="MUJZ01038916">
    <property type="protein sequence ID" value="OTF76140.1"/>
    <property type="molecule type" value="Genomic_DNA"/>
</dbReference>